<evidence type="ECO:0000256" key="10">
    <source>
        <dbReference type="RuleBase" id="RU351113"/>
    </source>
</evidence>
<dbReference type="GO" id="GO:0005886">
    <property type="term" value="C:plasma membrane"/>
    <property type="evidence" value="ECO:0007669"/>
    <property type="project" value="UniProtKB-SubCell"/>
</dbReference>
<keyword evidence="8 10" id="KW-0675">Receptor</keyword>
<dbReference type="PANTHER" id="PTHR21137:SF35">
    <property type="entry name" value="ODORANT RECEPTOR 19A-RELATED"/>
    <property type="match status" value="1"/>
</dbReference>
<dbReference type="PANTHER" id="PTHR21137">
    <property type="entry name" value="ODORANT RECEPTOR"/>
    <property type="match status" value="1"/>
</dbReference>
<evidence type="ECO:0000256" key="8">
    <source>
        <dbReference type="ARBA" id="ARBA00023170"/>
    </source>
</evidence>
<evidence type="ECO:0000256" key="5">
    <source>
        <dbReference type="ARBA" id="ARBA00022725"/>
    </source>
</evidence>
<gene>
    <name evidence="11" type="ORF">L9F63_005753</name>
</gene>
<name>A0AAD7ZCX5_DIPPU</name>
<reference evidence="11" key="2">
    <citation type="submission" date="2023-05" db="EMBL/GenBank/DDBJ databases">
        <authorList>
            <person name="Fouks B."/>
        </authorList>
    </citation>
    <scope>NUCLEOTIDE SEQUENCE</scope>
    <source>
        <strain evidence="11">Stay&amp;Tobe</strain>
        <tissue evidence="11">Testes</tissue>
    </source>
</reference>
<dbReference type="GO" id="GO:0004984">
    <property type="term" value="F:olfactory receptor activity"/>
    <property type="evidence" value="ECO:0007669"/>
    <property type="project" value="InterPro"/>
</dbReference>
<comment type="similarity">
    <text evidence="10">Belongs to the insect chemoreceptor superfamily. Heteromeric odorant receptor channel (TC 1.A.69) family.</text>
</comment>
<sequence length="394" mass="45286">MKLNIPPGYEDLKHHFEIYLNCFFYSGLPIMSYKNKLYYVYVIITYLNSLSLLLATIIDLILHLDELRHIMENSRVVFALSVATWVWNLCCIQRKKIIHLMRLATAFKTVEVPSETEGFSMTKRLPKMSKLAKYVYISITVFHLSYCAVRIIIRDDRPYTTNAYYGPGTTNSPYYELLTASQIIAELTALVPFFIFTCLYAHLIAFACSQLEICQDSIKYISRNLRTNDSSETKNPMEKQLSLCIRHHQQILEYMMALEDTLNPILMGEFFLILVGMCFSAFSFAESWGNTLDMTQAFVVYCCFLGKLYVYCWLGNELTYLADGVGGAAWECDWIGASIPFQRSLITIIIIANKEFVITAGKFVPASRKTMMNVINQTISIFMFLVNMKDRTTA</sequence>
<evidence type="ECO:0000256" key="2">
    <source>
        <dbReference type="ARBA" id="ARBA00022475"/>
    </source>
</evidence>
<comment type="subcellular location">
    <subcellularLocation>
        <location evidence="1 10">Cell membrane</location>
        <topology evidence="1 10">Multi-pass membrane protein</topology>
    </subcellularLocation>
</comment>
<keyword evidence="6 10" id="KW-1133">Transmembrane helix</keyword>
<evidence type="ECO:0000256" key="9">
    <source>
        <dbReference type="ARBA" id="ARBA00023224"/>
    </source>
</evidence>
<keyword evidence="12" id="KW-1185">Reference proteome</keyword>
<proteinExistence type="inferred from homology"/>
<keyword evidence="4 10" id="KW-0812">Transmembrane</keyword>
<evidence type="ECO:0000313" key="12">
    <source>
        <dbReference type="Proteomes" id="UP001233999"/>
    </source>
</evidence>
<evidence type="ECO:0000256" key="3">
    <source>
        <dbReference type="ARBA" id="ARBA00022606"/>
    </source>
</evidence>
<dbReference type="AlphaFoldDB" id="A0AAD7ZCX5"/>
<evidence type="ECO:0000313" key="11">
    <source>
        <dbReference type="EMBL" id="KAJ9577673.1"/>
    </source>
</evidence>
<feature type="transmembrane region" description="Helical" evidence="10">
    <location>
        <begin position="265"/>
        <end position="285"/>
    </location>
</feature>
<evidence type="ECO:0000256" key="4">
    <source>
        <dbReference type="ARBA" id="ARBA00022692"/>
    </source>
</evidence>
<keyword evidence="9 10" id="KW-0807">Transducer</keyword>
<evidence type="ECO:0000256" key="1">
    <source>
        <dbReference type="ARBA" id="ARBA00004651"/>
    </source>
</evidence>
<reference evidence="11" key="1">
    <citation type="journal article" date="2023" name="IScience">
        <title>Live-bearing cockroach genome reveals convergent evolutionary mechanisms linked to viviparity in insects and beyond.</title>
        <authorList>
            <person name="Fouks B."/>
            <person name="Harrison M.C."/>
            <person name="Mikhailova A.A."/>
            <person name="Marchal E."/>
            <person name="English S."/>
            <person name="Carruthers M."/>
            <person name="Jennings E.C."/>
            <person name="Chiamaka E.L."/>
            <person name="Frigard R.A."/>
            <person name="Pippel M."/>
            <person name="Attardo G.M."/>
            <person name="Benoit J.B."/>
            <person name="Bornberg-Bauer E."/>
            <person name="Tobe S.S."/>
        </authorList>
    </citation>
    <scope>NUCLEOTIDE SEQUENCE</scope>
    <source>
        <strain evidence="11">Stay&amp;Tobe</strain>
    </source>
</reference>
<feature type="transmembrane region" description="Helical" evidence="10">
    <location>
        <begin position="297"/>
        <end position="314"/>
    </location>
</feature>
<feature type="transmembrane region" description="Helical" evidence="10">
    <location>
        <begin position="74"/>
        <end position="92"/>
    </location>
</feature>
<organism evidence="11 12">
    <name type="scientific">Diploptera punctata</name>
    <name type="common">Pacific beetle cockroach</name>
    <dbReference type="NCBI Taxonomy" id="6984"/>
    <lineage>
        <taxon>Eukaryota</taxon>
        <taxon>Metazoa</taxon>
        <taxon>Ecdysozoa</taxon>
        <taxon>Arthropoda</taxon>
        <taxon>Hexapoda</taxon>
        <taxon>Insecta</taxon>
        <taxon>Pterygota</taxon>
        <taxon>Neoptera</taxon>
        <taxon>Polyneoptera</taxon>
        <taxon>Dictyoptera</taxon>
        <taxon>Blattodea</taxon>
        <taxon>Blaberoidea</taxon>
        <taxon>Blaberidae</taxon>
        <taxon>Diplopterinae</taxon>
        <taxon>Diploptera</taxon>
    </lineage>
</organism>
<dbReference type="GO" id="GO:0007165">
    <property type="term" value="P:signal transduction"/>
    <property type="evidence" value="ECO:0007669"/>
    <property type="project" value="UniProtKB-KW"/>
</dbReference>
<comment type="caution">
    <text evidence="11">The sequence shown here is derived from an EMBL/GenBank/DDBJ whole genome shotgun (WGS) entry which is preliminary data.</text>
</comment>
<dbReference type="InterPro" id="IPR004117">
    <property type="entry name" value="7tm6_olfct_rcpt"/>
</dbReference>
<feature type="transmembrane region" description="Helical" evidence="10">
    <location>
        <begin position="183"/>
        <end position="208"/>
    </location>
</feature>
<keyword evidence="5 10" id="KW-0552">Olfaction</keyword>
<keyword evidence="7 10" id="KW-0472">Membrane</keyword>
<dbReference type="GO" id="GO:0005549">
    <property type="term" value="F:odorant binding"/>
    <property type="evidence" value="ECO:0007669"/>
    <property type="project" value="InterPro"/>
</dbReference>
<dbReference type="EMBL" id="JASPKZ010009350">
    <property type="protein sequence ID" value="KAJ9577673.1"/>
    <property type="molecule type" value="Genomic_DNA"/>
</dbReference>
<protein>
    <recommendedName>
        <fullName evidence="10">Odorant receptor</fullName>
    </recommendedName>
</protein>
<evidence type="ECO:0000256" key="6">
    <source>
        <dbReference type="ARBA" id="ARBA00022989"/>
    </source>
</evidence>
<evidence type="ECO:0000256" key="7">
    <source>
        <dbReference type="ARBA" id="ARBA00023136"/>
    </source>
</evidence>
<accession>A0AAD7ZCX5</accession>
<keyword evidence="3 10" id="KW-0716">Sensory transduction</keyword>
<feature type="transmembrane region" description="Helical" evidence="10">
    <location>
        <begin position="38"/>
        <end position="62"/>
    </location>
</feature>
<dbReference type="Proteomes" id="UP001233999">
    <property type="component" value="Unassembled WGS sequence"/>
</dbReference>
<feature type="transmembrane region" description="Helical" evidence="10">
    <location>
        <begin position="131"/>
        <end position="153"/>
    </location>
</feature>
<keyword evidence="2" id="KW-1003">Cell membrane</keyword>
<comment type="caution">
    <text evidence="10">Lacks conserved residue(s) required for the propagation of feature annotation.</text>
</comment>
<dbReference type="Pfam" id="PF02949">
    <property type="entry name" value="7tm_6"/>
    <property type="match status" value="1"/>
</dbReference>